<keyword evidence="2" id="KW-1185">Reference proteome</keyword>
<evidence type="ECO:0000313" key="1">
    <source>
        <dbReference type="EMBL" id="KAK8476869.1"/>
    </source>
</evidence>
<dbReference type="InterPro" id="IPR050814">
    <property type="entry name" value="Myo-inositol_Transporter"/>
</dbReference>
<dbReference type="SUPFAM" id="SSF53474">
    <property type="entry name" value="alpha/beta-Hydrolases"/>
    <property type="match status" value="1"/>
</dbReference>
<dbReference type="PROSITE" id="PS50850">
    <property type="entry name" value="MFS"/>
    <property type="match status" value="1"/>
</dbReference>
<reference evidence="1 2" key="1">
    <citation type="journal article" date="2024" name="G3 (Bethesda)">
        <title>Genome assembly of Hibiscus sabdariffa L. provides insights into metabolisms of medicinal natural products.</title>
        <authorList>
            <person name="Kim T."/>
        </authorList>
    </citation>
    <scope>NUCLEOTIDE SEQUENCE [LARGE SCALE GENOMIC DNA]</scope>
    <source>
        <strain evidence="1">TK-2024</strain>
        <tissue evidence="1">Old leaves</tissue>
    </source>
</reference>
<dbReference type="InterPro" id="IPR003663">
    <property type="entry name" value="Sugar/inositol_transpt"/>
</dbReference>
<dbReference type="PANTHER" id="PTHR48020">
    <property type="entry name" value="PROTON MYO-INOSITOL COTRANSPORTER"/>
    <property type="match status" value="1"/>
</dbReference>
<organism evidence="1 2">
    <name type="scientific">Hibiscus sabdariffa</name>
    <name type="common">roselle</name>
    <dbReference type="NCBI Taxonomy" id="183260"/>
    <lineage>
        <taxon>Eukaryota</taxon>
        <taxon>Viridiplantae</taxon>
        <taxon>Streptophyta</taxon>
        <taxon>Embryophyta</taxon>
        <taxon>Tracheophyta</taxon>
        <taxon>Spermatophyta</taxon>
        <taxon>Magnoliopsida</taxon>
        <taxon>eudicotyledons</taxon>
        <taxon>Gunneridae</taxon>
        <taxon>Pentapetalae</taxon>
        <taxon>rosids</taxon>
        <taxon>malvids</taxon>
        <taxon>Malvales</taxon>
        <taxon>Malvaceae</taxon>
        <taxon>Malvoideae</taxon>
        <taxon>Hibiscus</taxon>
    </lineage>
</organism>
<name>A0ABR1ZAG7_9ROSI</name>
<dbReference type="InterPro" id="IPR044776">
    <property type="entry name" value="PLT1-6"/>
</dbReference>
<dbReference type="EMBL" id="JBBPBN010002019">
    <property type="protein sequence ID" value="KAK8476869.1"/>
    <property type="molecule type" value="Genomic_DNA"/>
</dbReference>
<dbReference type="SUPFAM" id="SSF103473">
    <property type="entry name" value="MFS general substrate transporter"/>
    <property type="match status" value="1"/>
</dbReference>
<accession>A0ABR1ZAG7</accession>
<dbReference type="PROSITE" id="PS00217">
    <property type="entry name" value="SUGAR_TRANSPORT_2"/>
    <property type="match status" value="1"/>
</dbReference>
<dbReference type="InterPro" id="IPR020846">
    <property type="entry name" value="MFS_dom"/>
</dbReference>
<dbReference type="PROSITE" id="PS00216">
    <property type="entry name" value="SUGAR_TRANSPORT_1"/>
    <property type="match status" value="1"/>
</dbReference>
<dbReference type="NCBIfam" id="TIGR00879">
    <property type="entry name" value="SP"/>
    <property type="match status" value="1"/>
</dbReference>
<dbReference type="PRINTS" id="PR00171">
    <property type="entry name" value="SUGRTRNSPORT"/>
</dbReference>
<dbReference type="InterPro" id="IPR005828">
    <property type="entry name" value="MFS_sugar_transport-like"/>
</dbReference>
<dbReference type="Pfam" id="PF00083">
    <property type="entry name" value="Sugar_tr"/>
    <property type="match status" value="1"/>
</dbReference>
<dbReference type="CDD" id="cd17437">
    <property type="entry name" value="MFS_PLT"/>
    <property type="match status" value="1"/>
</dbReference>
<dbReference type="PANTHER" id="PTHR48020:SF49">
    <property type="entry name" value="SUGAR TRANSPORTER"/>
    <property type="match status" value="1"/>
</dbReference>
<proteinExistence type="predicted"/>
<gene>
    <name evidence="1" type="ORF">V6N11_069370</name>
</gene>
<dbReference type="Pfam" id="PF00561">
    <property type="entry name" value="Abhydrolase_1"/>
    <property type="match status" value="1"/>
</dbReference>
<dbReference type="InterPro" id="IPR029058">
    <property type="entry name" value="AB_hydrolase_fold"/>
</dbReference>
<sequence>MGLVGVQENGNGEMGLALGNKNKYKRMDSEQSDDFDDDALNLHHQQLERKKSIRKYVLACAIFASLNNVLLGYDVGVMSGAIIFIQEDLKITEVQEEVLVGILSIISLLGSLAGGRTSDIIGRKWTMAFAAVVFQIGAAIMTLAPSFQILMVGRILAGVGIGFGVMIAPVYISEISPTVDRGSLTSFPEIFINIGILLGYVSNYAFSGLSVHTNWRVMLAVGILPSVFIGFALFIIPESPRWLVMQNRVEEARSVLLKTIENEKEVDDRLAEIVAAAGMSNGEKNEEKAVWRELLNPSPPIRRMLITGFGIQCFQQITGIDATVYYSPEIFKEAGIKNNSKLLVATVAVGVTKTAFILIATFLVDRVGRKPLLYVSTIGMTVCLFTLSLTLGFLGHGQLGIALAILCICGNVAFFSVGMGPICWILTSEIFPLRLRAQASALGAVGNRVCSGLVAMSFLSLSRTITISGTFFLFALLSALSVLFAYKCVPETKGKSLEQIELLFENHNEWQGSEVEMGDSEHLVQKAAIIVHQLVSVGFSKENVSMRWILEGGTIVSFESDFSALVSKHDMATSNDAGGQWSSECRGNCFELLSLRFEEDVLHHRSLDLGQSMEKIEHSHVQVRGLKLHVAQIGTGPKVVLFLHGFPEIWYSWRHQMVAVANAGFRAVAFDFRGYGLSEQPSEPEKANFKDLVDDIVALLDSLGIDKVFVVGKDFGAVPAFMVSVIHPERVLGVITLGIPFLIPGPVGIRFDLLPKGFYILRWAEPGRAEADFGRFDVKTVVRKIYILFCRSELQVAGDDEEIMDLVDPSTPLPPWFTEEDLDAYATLYENSGFTTALQVPYRCSRMDYGVTDPKVTAPSLLIMGEKDYFMKFPGMEEYMRKGIVKQFMPNLDITFMPEGNHFVQEQLPEQVNELIISFLNKNCST</sequence>
<evidence type="ECO:0000313" key="2">
    <source>
        <dbReference type="Proteomes" id="UP001396334"/>
    </source>
</evidence>
<comment type="caution">
    <text evidence="1">The sequence shown here is derived from an EMBL/GenBank/DDBJ whole genome shotgun (WGS) entry which is preliminary data.</text>
</comment>
<dbReference type="Proteomes" id="UP001396334">
    <property type="component" value="Unassembled WGS sequence"/>
</dbReference>
<dbReference type="Gene3D" id="1.20.1250.20">
    <property type="entry name" value="MFS general substrate transporter like domains"/>
    <property type="match status" value="1"/>
</dbReference>
<dbReference type="InterPro" id="IPR005829">
    <property type="entry name" value="Sugar_transporter_CS"/>
</dbReference>
<dbReference type="InterPro" id="IPR000073">
    <property type="entry name" value="AB_hydrolase_1"/>
</dbReference>
<dbReference type="Gene3D" id="3.40.50.1820">
    <property type="entry name" value="alpha/beta hydrolase"/>
    <property type="match status" value="1"/>
</dbReference>
<dbReference type="InterPro" id="IPR036259">
    <property type="entry name" value="MFS_trans_sf"/>
</dbReference>
<protein>
    <submittedName>
        <fullName evidence="1">Uncharacterized protein</fullName>
    </submittedName>
</protein>